<keyword evidence="3" id="KW-1185">Reference proteome</keyword>
<evidence type="ECO:0000259" key="1">
    <source>
        <dbReference type="PROSITE" id="PS51186"/>
    </source>
</evidence>
<accession>A0ABN3TDS0</accession>
<organism evidence="2 3">
    <name type="scientific">Nonomuraea recticatena</name>
    <dbReference type="NCBI Taxonomy" id="46178"/>
    <lineage>
        <taxon>Bacteria</taxon>
        <taxon>Bacillati</taxon>
        <taxon>Actinomycetota</taxon>
        <taxon>Actinomycetes</taxon>
        <taxon>Streptosporangiales</taxon>
        <taxon>Streptosporangiaceae</taxon>
        <taxon>Nonomuraea</taxon>
    </lineage>
</organism>
<gene>
    <name evidence="2" type="ORF">GCM10010412_095680</name>
</gene>
<sequence>MPVGMGAAPSKTRCAVTEPGDMLPACFHISQVAGSVELADITARLLGQLPSWFGIPESNAEYVESATRLPGLVARPDTADTEAIGVLLHRRHFVEAAEIHLMAVAPSWHRRGVGRALVNVLASNVSTDGCQMLQVKTLGAAHPDVGYAQTRAFYRSVGFLPLEETADLWPGNPCLIMVKWLSLSR</sequence>
<proteinExistence type="predicted"/>
<dbReference type="CDD" id="cd04301">
    <property type="entry name" value="NAT_SF"/>
    <property type="match status" value="1"/>
</dbReference>
<evidence type="ECO:0000313" key="2">
    <source>
        <dbReference type="EMBL" id="GAA2699284.1"/>
    </source>
</evidence>
<protein>
    <submittedName>
        <fullName evidence="2">GNAT family N-acetyltransferase</fullName>
    </submittedName>
</protein>
<dbReference type="EMBL" id="BAAATE010000055">
    <property type="protein sequence ID" value="GAA2699284.1"/>
    <property type="molecule type" value="Genomic_DNA"/>
</dbReference>
<dbReference type="InterPro" id="IPR016181">
    <property type="entry name" value="Acyl_CoA_acyltransferase"/>
</dbReference>
<dbReference type="Gene3D" id="3.40.630.30">
    <property type="match status" value="1"/>
</dbReference>
<dbReference type="PROSITE" id="PS51186">
    <property type="entry name" value="GNAT"/>
    <property type="match status" value="1"/>
</dbReference>
<reference evidence="2 3" key="1">
    <citation type="journal article" date="2019" name="Int. J. Syst. Evol. Microbiol.">
        <title>The Global Catalogue of Microorganisms (GCM) 10K type strain sequencing project: providing services to taxonomists for standard genome sequencing and annotation.</title>
        <authorList>
            <consortium name="The Broad Institute Genomics Platform"/>
            <consortium name="The Broad Institute Genome Sequencing Center for Infectious Disease"/>
            <person name="Wu L."/>
            <person name="Ma J."/>
        </authorList>
    </citation>
    <scope>NUCLEOTIDE SEQUENCE [LARGE SCALE GENOMIC DNA]</scope>
    <source>
        <strain evidence="2 3">JCM 6835</strain>
    </source>
</reference>
<evidence type="ECO:0000313" key="3">
    <source>
        <dbReference type="Proteomes" id="UP001501666"/>
    </source>
</evidence>
<dbReference type="SUPFAM" id="SSF55729">
    <property type="entry name" value="Acyl-CoA N-acyltransferases (Nat)"/>
    <property type="match status" value="1"/>
</dbReference>
<comment type="caution">
    <text evidence="2">The sequence shown here is derived from an EMBL/GenBank/DDBJ whole genome shotgun (WGS) entry which is preliminary data.</text>
</comment>
<dbReference type="Proteomes" id="UP001501666">
    <property type="component" value="Unassembled WGS sequence"/>
</dbReference>
<feature type="domain" description="N-acetyltransferase" evidence="1">
    <location>
        <begin position="36"/>
        <end position="182"/>
    </location>
</feature>
<dbReference type="InterPro" id="IPR000182">
    <property type="entry name" value="GNAT_dom"/>
</dbReference>
<name>A0ABN3TDS0_9ACTN</name>
<dbReference type="Pfam" id="PF13508">
    <property type="entry name" value="Acetyltransf_7"/>
    <property type="match status" value="1"/>
</dbReference>